<dbReference type="InterPro" id="IPR044865">
    <property type="entry name" value="MRH_dom"/>
</dbReference>
<name>A0ABN9KV55_9NEOB</name>
<reference evidence="6" key="1">
    <citation type="submission" date="2023-07" db="EMBL/GenBank/DDBJ databases">
        <authorList>
            <person name="Stuckert A."/>
        </authorList>
    </citation>
    <scope>NUCLEOTIDE SEQUENCE</scope>
</reference>
<proteinExistence type="predicted"/>
<keyword evidence="4" id="KW-1133">Transmembrane helix</keyword>
<accession>A0ABN9KV55</accession>
<dbReference type="InterPro" id="IPR012913">
    <property type="entry name" value="OS9-like_dom"/>
</dbReference>
<dbReference type="Pfam" id="PF13358">
    <property type="entry name" value="DDE_3"/>
    <property type="match status" value="1"/>
</dbReference>
<evidence type="ECO:0000313" key="7">
    <source>
        <dbReference type="Proteomes" id="UP001176940"/>
    </source>
</evidence>
<dbReference type="InterPro" id="IPR039794">
    <property type="entry name" value="Gtb1-like"/>
</dbReference>
<protein>
    <recommendedName>
        <fullName evidence="5">MRH domain-containing protein</fullName>
    </recommendedName>
</protein>
<keyword evidence="1" id="KW-0732">Signal</keyword>
<dbReference type="Pfam" id="PF07915">
    <property type="entry name" value="PRKCSH"/>
    <property type="match status" value="1"/>
</dbReference>
<organism evidence="6 7">
    <name type="scientific">Ranitomeya imitator</name>
    <name type="common">mimic poison frog</name>
    <dbReference type="NCBI Taxonomy" id="111125"/>
    <lineage>
        <taxon>Eukaryota</taxon>
        <taxon>Metazoa</taxon>
        <taxon>Chordata</taxon>
        <taxon>Craniata</taxon>
        <taxon>Vertebrata</taxon>
        <taxon>Euteleostomi</taxon>
        <taxon>Amphibia</taxon>
        <taxon>Batrachia</taxon>
        <taxon>Anura</taxon>
        <taxon>Neobatrachia</taxon>
        <taxon>Hyloidea</taxon>
        <taxon>Dendrobatidae</taxon>
        <taxon>Dendrobatinae</taxon>
        <taxon>Ranitomeya</taxon>
    </lineage>
</organism>
<feature type="compositionally biased region" description="Basic and acidic residues" evidence="3">
    <location>
        <begin position="436"/>
        <end position="453"/>
    </location>
</feature>
<gene>
    <name evidence="6" type="ORF">RIMI_LOCUS1451752</name>
</gene>
<dbReference type="Pfam" id="PF13015">
    <property type="entry name" value="PRKCSH_1"/>
    <property type="match status" value="1"/>
</dbReference>
<dbReference type="Proteomes" id="UP001176940">
    <property type="component" value="Unassembled WGS sequence"/>
</dbReference>
<keyword evidence="4" id="KW-0812">Transmembrane</keyword>
<dbReference type="InterPro" id="IPR038717">
    <property type="entry name" value="Tc1-like_DDE_dom"/>
</dbReference>
<evidence type="ECO:0000256" key="4">
    <source>
        <dbReference type="SAM" id="Phobius"/>
    </source>
</evidence>
<dbReference type="PANTHER" id="PTHR12630">
    <property type="entry name" value="N-LINKED OLIGOSACCHARIDE PROCESSING"/>
    <property type="match status" value="1"/>
</dbReference>
<comment type="caution">
    <text evidence="6">The sequence shown here is derived from an EMBL/GenBank/DDBJ whole genome shotgun (WGS) entry which is preliminary data.</text>
</comment>
<sequence length="453" mass="52090">MNGAMYREILSANLLPSARALKMKRGWVFQHDNDPKHTARATKEWLRKKHFKVLEWPSQSPDLNPIENLWRELKVRVAKRKAKNITALEEICMEEWANIPTTVCGNLVKTYRKLYDAAATKMKIVEEPNTFGLNNPFLSQTNKLQPRTDPSPVSGPPHLFRLAGKCFSFVESTYKYEFCPFHNVTQHEQTFRWNAYSGILGIWQEWEVENNTFTGMWMRSGDSCGNMNRQTKANLHCVLIASMFGLLIYIHVYLTLSHWTQVHLVCGRSNKLSAVSEPSTCVYSMTFETPLVCHPHSLLVYPTLGETMRRRWDEAEQSLYDELITEQVPTSPKRGPNMAGSSMLRNMMQGYKKRLQDIFREAGYLKSLENKSDMRPNQPRSLSFDSLAQCTQDHTDLSEEIKRLQGILERHGISYLKNGSSNAELHPASSVPATPRGEEKYRLRGDTGDRDEH</sequence>
<feature type="region of interest" description="Disordered" evidence="3">
    <location>
        <begin position="418"/>
        <end position="453"/>
    </location>
</feature>
<evidence type="ECO:0000256" key="1">
    <source>
        <dbReference type="ARBA" id="ARBA00022729"/>
    </source>
</evidence>
<evidence type="ECO:0000256" key="3">
    <source>
        <dbReference type="SAM" id="MobiDB-lite"/>
    </source>
</evidence>
<evidence type="ECO:0000259" key="5">
    <source>
        <dbReference type="PROSITE" id="PS51914"/>
    </source>
</evidence>
<keyword evidence="4" id="KW-0472">Membrane</keyword>
<dbReference type="PROSITE" id="PS51914">
    <property type="entry name" value="MRH"/>
    <property type="match status" value="1"/>
</dbReference>
<evidence type="ECO:0000256" key="2">
    <source>
        <dbReference type="ARBA" id="ARBA00023157"/>
    </source>
</evidence>
<dbReference type="InterPro" id="IPR009011">
    <property type="entry name" value="Man6P_isomerase_rcpt-bd_dom_sf"/>
</dbReference>
<feature type="transmembrane region" description="Helical" evidence="4">
    <location>
        <begin position="235"/>
        <end position="256"/>
    </location>
</feature>
<dbReference type="Gene3D" id="2.70.130.10">
    <property type="entry name" value="Mannose-6-phosphate receptor binding domain"/>
    <property type="match status" value="1"/>
</dbReference>
<dbReference type="Gene3D" id="3.30.420.10">
    <property type="entry name" value="Ribonuclease H-like superfamily/Ribonuclease H"/>
    <property type="match status" value="1"/>
</dbReference>
<dbReference type="InterPro" id="IPR036607">
    <property type="entry name" value="PRKCSH"/>
</dbReference>
<feature type="domain" description="MRH" evidence="5">
    <location>
        <begin position="164"/>
        <end position="295"/>
    </location>
</feature>
<dbReference type="PANTHER" id="PTHR12630:SF6">
    <property type="entry name" value="N-ACETYLGLUCOSAMINE-1-PHOSPHOTRANSFERASE SUBUNIT GAMMA"/>
    <property type="match status" value="1"/>
</dbReference>
<dbReference type="SUPFAM" id="SSF50911">
    <property type="entry name" value="Mannose 6-phosphate receptor domain"/>
    <property type="match status" value="1"/>
</dbReference>
<keyword evidence="7" id="KW-1185">Reference proteome</keyword>
<keyword evidence="2" id="KW-1015">Disulfide bond</keyword>
<evidence type="ECO:0000313" key="6">
    <source>
        <dbReference type="EMBL" id="CAJ0921155.1"/>
    </source>
</evidence>
<dbReference type="EMBL" id="CAUEEQ010001891">
    <property type="protein sequence ID" value="CAJ0921155.1"/>
    <property type="molecule type" value="Genomic_DNA"/>
</dbReference>
<dbReference type="InterPro" id="IPR036397">
    <property type="entry name" value="RNaseH_sf"/>
</dbReference>